<evidence type="ECO:0000256" key="1">
    <source>
        <dbReference type="SAM" id="MobiDB-lite"/>
    </source>
</evidence>
<sequence>MSRPGSRYPGRVKSSAPPRPAARPSRLRPLWLAAGFLFTGLGVLGLILPVLPGTIWFILAAAAFARGDERWEAWLLSRPVIGDLVRDFRAGRGMPARAKWIACLSITLAVALSVPRIPAVAGQVATLLLGVAGVAYILFMVPTRRA</sequence>
<evidence type="ECO:0008006" key="5">
    <source>
        <dbReference type="Google" id="ProtNLM"/>
    </source>
</evidence>
<accession>A0A221SUU8</accession>
<keyword evidence="2" id="KW-0472">Membrane</keyword>
<feature type="transmembrane region" description="Helical" evidence="2">
    <location>
        <begin position="120"/>
        <end position="141"/>
    </location>
</feature>
<proteinExistence type="predicted"/>
<evidence type="ECO:0000256" key="2">
    <source>
        <dbReference type="SAM" id="Phobius"/>
    </source>
</evidence>
<dbReference type="PANTHER" id="PTHR35813">
    <property type="entry name" value="INNER MEMBRANE PROTEIN YBAN"/>
    <property type="match status" value="1"/>
</dbReference>
<evidence type="ECO:0000313" key="3">
    <source>
        <dbReference type="EMBL" id="ASN80426.1"/>
    </source>
</evidence>
<keyword evidence="2" id="KW-1133">Transmembrane helix</keyword>
<keyword evidence="4" id="KW-1185">Reference proteome</keyword>
<dbReference type="EMBL" id="CP021081">
    <property type="protein sequence ID" value="ASN80426.1"/>
    <property type="molecule type" value="Genomic_DNA"/>
</dbReference>
<evidence type="ECO:0000313" key="4">
    <source>
        <dbReference type="Proteomes" id="UP000259030"/>
    </source>
</evidence>
<dbReference type="STRING" id="317577.GCA_000419625_00164"/>
<protein>
    <recommendedName>
        <fullName evidence="5">DUF454 domain-containing protein</fullName>
    </recommendedName>
</protein>
<organism evidence="3 4">
    <name type="scientific">Deinococcus ficus</name>
    <dbReference type="NCBI Taxonomy" id="317577"/>
    <lineage>
        <taxon>Bacteria</taxon>
        <taxon>Thermotogati</taxon>
        <taxon>Deinococcota</taxon>
        <taxon>Deinococci</taxon>
        <taxon>Deinococcales</taxon>
        <taxon>Deinococcaceae</taxon>
        <taxon>Deinococcus</taxon>
    </lineage>
</organism>
<gene>
    <name evidence="3" type="ORF">DFI_04860</name>
</gene>
<dbReference type="InterPro" id="IPR007401">
    <property type="entry name" value="DUF454"/>
</dbReference>
<dbReference type="AlphaFoldDB" id="A0A221SUU8"/>
<dbReference type="Pfam" id="PF04304">
    <property type="entry name" value="DUF454"/>
    <property type="match status" value="1"/>
</dbReference>
<keyword evidence="2" id="KW-0812">Transmembrane</keyword>
<name>A0A221SUU8_9DEIO</name>
<dbReference type="GO" id="GO:0005886">
    <property type="term" value="C:plasma membrane"/>
    <property type="evidence" value="ECO:0007669"/>
    <property type="project" value="TreeGrafter"/>
</dbReference>
<reference evidence="3 4" key="1">
    <citation type="submission" date="2017-05" db="EMBL/GenBank/DDBJ databases">
        <title>The complete genome sequence of Deinococcus ficus isolated from the rhizosphere of the Ficus religiosa L. in Taiwan.</title>
        <authorList>
            <person name="Wu K.-M."/>
            <person name="Liao T.-L."/>
            <person name="Liu Y.-M."/>
            <person name="Young C.-C."/>
            <person name="Tsai S.-F."/>
        </authorList>
    </citation>
    <scope>NUCLEOTIDE SEQUENCE [LARGE SCALE GENOMIC DNA]</scope>
    <source>
        <strain evidence="3 4">CC-FR2-10</strain>
    </source>
</reference>
<dbReference type="PANTHER" id="PTHR35813:SF1">
    <property type="entry name" value="INNER MEMBRANE PROTEIN YBAN"/>
    <property type="match status" value="1"/>
</dbReference>
<dbReference type="KEGG" id="dfc:DFI_04860"/>
<feature type="transmembrane region" description="Helical" evidence="2">
    <location>
        <begin position="96"/>
        <end position="114"/>
    </location>
</feature>
<feature type="region of interest" description="Disordered" evidence="1">
    <location>
        <begin position="1"/>
        <end position="24"/>
    </location>
</feature>
<dbReference type="Proteomes" id="UP000259030">
    <property type="component" value="Chromosome"/>
</dbReference>
<feature type="transmembrane region" description="Helical" evidence="2">
    <location>
        <begin position="31"/>
        <end position="64"/>
    </location>
</feature>